<keyword evidence="1" id="KW-0812">Transmembrane</keyword>
<gene>
    <name evidence="2" type="ORF">L3Y34_015127</name>
</gene>
<evidence type="ECO:0000313" key="2">
    <source>
        <dbReference type="EMBL" id="ULU11470.1"/>
    </source>
</evidence>
<dbReference type="AlphaFoldDB" id="A0AAE9IYI8"/>
<protein>
    <submittedName>
        <fullName evidence="2">Uncharacterized protein</fullName>
    </submittedName>
</protein>
<reference evidence="2 3" key="1">
    <citation type="submission" date="2022-05" db="EMBL/GenBank/DDBJ databases">
        <title>Chromosome-level reference genomes for two strains of Caenorhabditis briggsae: an improved platform for comparative genomics.</title>
        <authorList>
            <person name="Stevens L."/>
            <person name="Andersen E.C."/>
        </authorList>
    </citation>
    <scope>NUCLEOTIDE SEQUENCE [LARGE SCALE GENOMIC DNA]</scope>
    <source>
        <strain evidence="2">QX1410_ONT</strain>
        <tissue evidence="2">Whole-organism</tissue>
    </source>
</reference>
<accession>A0AAE9IYI8</accession>
<feature type="transmembrane region" description="Helical" evidence="1">
    <location>
        <begin position="35"/>
        <end position="59"/>
    </location>
</feature>
<keyword evidence="1" id="KW-0472">Membrane</keyword>
<evidence type="ECO:0000256" key="1">
    <source>
        <dbReference type="SAM" id="Phobius"/>
    </source>
</evidence>
<sequence>MLLSGSMVRALIATAYILTISTSSAFTFFFYSEPVLFAFVITAVSLLVLSYPILCIITVSHSYDLQVKGCCQLEWIPMATDLIETSVKSLEEKPSKLDEAFAYAYMAPWNATAVTSRNPKTTEFVVHCTKMEK</sequence>
<organism evidence="2 3">
    <name type="scientific">Caenorhabditis briggsae</name>
    <dbReference type="NCBI Taxonomy" id="6238"/>
    <lineage>
        <taxon>Eukaryota</taxon>
        <taxon>Metazoa</taxon>
        <taxon>Ecdysozoa</taxon>
        <taxon>Nematoda</taxon>
        <taxon>Chromadorea</taxon>
        <taxon>Rhabditida</taxon>
        <taxon>Rhabditina</taxon>
        <taxon>Rhabditomorpha</taxon>
        <taxon>Rhabditoidea</taxon>
        <taxon>Rhabditidae</taxon>
        <taxon>Peloderinae</taxon>
        <taxon>Caenorhabditis</taxon>
    </lineage>
</organism>
<keyword evidence="1" id="KW-1133">Transmembrane helix</keyword>
<name>A0AAE9IYI8_CAEBR</name>
<dbReference type="Proteomes" id="UP000827892">
    <property type="component" value="Chromosome I"/>
</dbReference>
<evidence type="ECO:0000313" key="3">
    <source>
        <dbReference type="Proteomes" id="UP000827892"/>
    </source>
</evidence>
<dbReference type="EMBL" id="CP090891">
    <property type="protein sequence ID" value="ULU11470.1"/>
    <property type="molecule type" value="Genomic_DNA"/>
</dbReference>
<proteinExistence type="predicted"/>